<name>A0A0F9SSX4_9ZZZZ</name>
<evidence type="ECO:0000313" key="2">
    <source>
        <dbReference type="EMBL" id="KKN65672.1"/>
    </source>
</evidence>
<proteinExistence type="predicted"/>
<feature type="transmembrane region" description="Helical" evidence="1">
    <location>
        <begin position="164"/>
        <end position="184"/>
    </location>
</feature>
<feature type="transmembrane region" description="Helical" evidence="1">
    <location>
        <begin position="66"/>
        <end position="84"/>
    </location>
</feature>
<sequence length="187" mass="21148">MLGGIVKIMKSYTNKERLILILAVILIIVVVPFLLKYKYADAAFFFTIVGYFFLFFFAIEYKHERMFKGIIIICFGIFFGIYYVDFFVGMLGRDSISRGLAQNLNIFSNLAIFSCAGAGGSIIANHADKSSTDREKSISSNNIIDSTQEVKLLRNQLVKLNKKLNFILLFGMMSVVLILIIILIKVI</sequence>
<reference evidence="2" key="1">
    <citation type="journal article" date="2015" name="Nature">
        <title>Complex archaea that bridge the gap between prokaryotes and eukaryotes.</title>
        <authorList>
            <person name="Spang A."/>
            <person name="Saw J.H."/>
            <person name="Jorgensen S.L."/>
            <person name="Zaremba-Niedzwiedzka K."/>
            <person name="Martijn J."/>
            <person name="Lind A.E."/>
            <person name="van Eijk R."/>
            <person name="Schleper C."/>
            <person name="Guy L."/>
            <person name="Ettema T.J."/>
        </authorList>
    </citation>
    <scope>NUCLEOTIDE SEQUENCE</scope>
</reference>
<protein>
    <submittedName>
        <fullName evidence="2">Uncharacterized protein</fullName>
    </submittedName>
</protein>
<accession>A0A0F9SSX4</accession>
<keyword evidence="1" id="KW-0472">Membrane</keyword>
<keyword evidence="1" id="KW-1133">Transmembrane helix</keyword>
<comment type="caution">
    <text evidence="2">The sequence shown here is derived from an EMBL/GenBank/DDBJ whole genome shotgun (WGS) entry which is preliminary data.</text>
</comment>
<feature type="transmembrane region" description="Helical" evidence="1">
    <location>
        <begin position="18"/>
        <end position="35"/>
    </location>
</feature>
<dbReference type="AlphaFoldDB" id="A0A0F9SSX4"/>
<feature type="transmembrane region" description="Helical" evidence="1">
    <location>
        <begin position="41"/>
        <end position="59"/>
    </location>
</feature>
<gene>
    <name evidence="2" type="ORF">LCGC14_0478970</name>
</gene>
<dbReference type="EMBL" id="LAZR01000518">
    <property type="protein sequence ID" value="KKN65672.1"/>
    <property type="molecule type" value="Genomic_DNA"/>
</dbReference>
<keyword evidence="1" id="KW-0812">Transmembrane</keyword>
<feature type="transmembrane region" description="Helical" evidence="1">
    <location>
        <begin position="104"/>
        <end position="124"/>
    </location>
</feature>
<organism evidence="2">
    <name type="scientific">marine sediment metagenome</name>
    <dbReference type="NCBI Taxonomy" id="412755"/>
    <lineage>
        <taxon>unclassified sequences</taxon>
        <taxon>metagenomes</taxon>
        <taxon>ecological metagenomes</taxon>
    </lineage>
</organism>
<evidence type="ECO:0000256" key="1">
    <source>
        <dbReference type="SAM" id="Phobius"/>
    </source>
</evidence>